<dbReference type="EMBL" id="CAKAEH010001432">
    <property type="protein sequence ID" value="CAG9536192.1"/>
    <property type="molecule type" value="Genomic_DNA"/>
</dbReference>
<feature type="transmembrane region" description="Helical" evidence="13">
    <location>
        <begin position="936"/>
        <end position="956"/>
    </location>
</feature>
<dbReference type="PANTHER" id="PTHR45627">
    <property type="entry name" value="ADENYLATE CYCLASE TYPE 1"/>
    <property type="match status" value="1"/>
</dbReference>
<comment type="subcellular location">
    <subcellularLocation>
        <location evidence="3">Membrane</location>
        <topology evidence="3">Multi-pass membrane protein</topology>
    </subcellularLocation>
</comment>
<dbReference type="OrthoDB" id="2107370at2759"/>
<reference evidence="15" key="1">
    <citation type="submission" date="2021-09" db="EMBL/GenBank/DDBJ databases">
        <authorList>
            <consortium name="Pathogen Informatics"/>
        </authorList>
    </citation>
    <scope>NUCLEOTIDE SEQUENCE</scope>
</reference>
<evidence type="ECO:0000256" key="6">
    <source>
        <dbReference type="ARBA" id="ARBA00022723"/>
    </source>
</evidence>
<evidence type="ECO:0000313" key="16">
    <source>
        <dbReference type="Proteomes" id="UP000746747"/>
    </source>
</evidence>
<dbReference type="EC" id="4.6.1.1" evidence="4"/>
<protein>
    <recommendedName>
        <fullName evidence="4">adenylate cyclase</fullName>
        <ecNumber evidence="4">4.6.1.1</ecNumber>
    </recommendedName>
</protein>
<keyword evidence="6" id="KW-0479">Metal-binding</keyword>
<dbReference type="PROSITE" id="PS50125">
    <property type="entry name" value="GUANYLATE_CYCLASE_2"/>
    <property type="match status" value="2"/>
</dbReference>
<evidence type="ECO:0000256" key="4">
    <source>
        <dbReference type="ARBA" id="ARBA00012201"/>
    </source>
</evidence>
<dbReference type="InterPro" id="IPR001054">
    <property type="entry name" value="A/G_cyclase"/>
</dbReference>
<feature type="transmembrane region" description="Helical" evidence="13">
    <location>
        <begin position="903"/>
        <end position="924"/>
    </location>
</feature>
<feature type="transmembrane region" description="Helical" evidence="13">
    <location>
        <begin position="171"/>
        <end position="192"/>
    </location>
</feature>
<evidence type="ECO:0000256" key="2">
    <source>
        <dbReference type="ARBA" id="ARBA00001593"/>
    </source>
</evidence>
<feature type="transmembrane region" description="Helical" evidence="13">
    <location>
        <begin position="968"/>
        <end position="986"/>
    </location>
</feature>
<dbReference type="GO" id="GO:0035556">
    <property type="term" value="P:intracellular signal transduction"/>
    <property type="evidence" value="ECO:0007669"/>
    <property type="project" value="InterPro"/>
</dbReference>
<evidence type="ECO:0000256" key="3">
    <source>
        <dbReference type="ARBA" id="ARBA00004141"/>
    </source>
</evidence>
<comment type="caution">
    <text evidence="15">The sequence shown here is derived from an EMBL/GenBank/DDBJ whole genome shotgun (WGS) entry which is preliminary data.</text>
</comment>
<keyword evidence="16" id="KW-1185">Reference proteome</keyword>
<dbReference type="FunFam" id="3.30.70.1230:FF:000008">
    <property type="entry name" value="Adenylate cyclase type 9"/>
    <property type="match status" value="1"/>
</dbReference>
<dbReference type="PANTHER" id="PTHR45627:SF8">
    <property type="entry name" value="ADENYLATE CYCLASE TYPE 9"/>
    <property type="match status" value="1"/>
</dbReference>
<feature type="domain" description="Guanylate cyclase" evidence="14">
    <location>
        <begin position="1101"/>
        <end position="1241"/>
    </location>
</feature>
<evidence type="ECO:0000256" key="12">
    <source>
        <dbReference type="ARBA" id="ARBA00023239"/>
    </source>
</evidence>
<feature type="transmembrane region" description="Helical" evidence="13">
    <location>
        <begin position="238"/>
        <end position="262"/>
    </location>
</feature>
<keyword evidence="10 13" id="KW-1133">Transmembrane helix</keyword>
<feature type="transmembrane region" description="Helical" evidence="13">
    <location>
        <begin position="282"/>
        <end position="299"/>
    </location>
</feature>
<dbReference type="Proteomes" id="UP000746747">
    <property type="component" value="Unassembled WGS sequence"/>
</dbReference>
<dbReference type="GO" id="GO:0005524">
    <property type="term" value="F:ATP binding"/>
    <property type="evidence" value="ECO:0007669"/>
    <property type="project" value="UniProtKB-KW"/>
</dbReference>
<dbReference type="GO" id="GO:0004383">
    <property type="term" value="F:guanylate cyclase activity"/>
    <property type="evidence" value="ECO:0007669"/>
    <property type="project" value="UniProtKB-EC"/>
</dbReference>
<name>A0A8J2Q7U2_9BILA</name>
<dbReference type="SMART" id="SM00044">
    <property type="entry name" value="CYCc"/>
    <property type="match status" value="2"/>
</dbReference>
<keyword evidence="7" id="KW-0547">Nucleotide-binding</keyword>
<feature type="transmembrane region" description="Helical" evidence="13">
    <location>
        <begin position="831"/>
        <end position="854"/>
    </location>
</feature>
<dbReference type="GO" id="GO:0004016">
    <property type="term" value="F:adenylate cyclase activity"/>
    <property type="evidence" value="ECO:0007669"/>
    <property type="project" value="UniProtKB-EC"/>
</dbReference>
<dbReference type="CDD" id="cd07302">
    <property type="entry name" value="CHD"/>
    <property type="match status" value="2"/>
</dbReference>
<feature type="domain" description="Guanylate cyclase" evidence="14">
    <location>
        <begin position="405"/>
        <end position="532"/>
    </location>
</feature>
<evidence type="ECO:0000256" key="13">
    <source>
        <dbReference type="SAM" id="Phobius"/>
    </source>
</evidence>
<feature type="transmembrane region" description="Helical" evidence="13">
    <location>
        <begin position="108"/>
        <end position="125"/>
    </location>
</feature>
<organism evidence="15 16">
    <name type="scientific">Cercopithifilaria johnstoni</name>
    <dbReference type="NCBI Taxonomy" id="2874296"/>
    <lineage>
        <taxon>Eukaryota</taxon>
        <taxon>Metazoa</taxon>
        <taxon>Ecdysozoa</taxon>
        <taxon>Nematoda</taxon>
        <taxon>Chromadorea</taxon>
        <taxon>Rhabditida</taxon>
        <taxon>Spirurina</taxon>
        <taxon>Spiruromorpha</taxon>
        <taxon>Filarioidea</taxon>
        <taxon>Onchocercidae</taxon>
        <taxon>Cercopithifilaria</taxon>
    </lineage>
</organism>
<comment type="catalytic activity">
    <reaction evidence="2">
        <text>ATP = 3',5'-cyclic AMP + diphosphate</text>
        <dbReference type="Rhea" id="RHEA:15389"/>
        <dbReference type="ChEBI" id="CHEBI:30616"/>
        <dbReference type="ChEBI" id="CHEBI:33019"/>
        <dbReference type="ChEBI" id="CHEBI:58165"/>
        <dbReference type="EC" id="4.6.1.1"/>
    </reaction>
</comment>
<evidence type="ECO:0000259" key="14">
    <source>
        <dbReference type="PROSITE" id="PS50125"/>
    </source>
</evidence>
<dbReference type="SUPFAM" id="SSF55073">
    <property type="entry name" value="Nucleotide cyclase"/>
    <property type="match status" value="2"/>
</dbReference>
<keyword evidence="9" id="KW-0460">Magnesium</keyword>
<keyword evidence="8" id="KW-0067">ATP-binding</keyword>
<keyword evidence="11 13" id="KW-0472">Membrane</keyword>
<proteinExistence type="predicted"/>
<evidence type="ECO:0000256" key="10">
    <source>
        <dbReference type="ARBA" id="ARBA00022989"/>
    </source>
</evidence>
<evidence type="ECO:0000256" key="8">
    <source>
        <dbReference type="ARBA" id="ARBA00022840"/>
    </source>
</evidence>
<accession>A0A8J2Q7U2</accession>
<evidence type="ECO:0000256" key="5">
    <source>
        <dbReference type="ARBA" id="ARBA00022692"/>
    </source>
</evidence>
<evidence type="ECO:0000256" key="11">
    <source>
        <dbReference type="ARBA" id="ARBA00023136"/>
    </source>
</evidence>
<dbReference type="Gene3D" id="3.30.70.1230">
    <property type="entry name" value="Nucleotide cyclase"/>
    <property type="match status" value="2"/>
</dbReference>
<comment type="catalytic activity">
    <reaction evidence="1">
        <text>GTP = 3',5'-cyclic GMP + diphosphate</text>
        <dbReference type="Rhea" id="RHEA:13665"/>
        <dbReference type="ChEBI" id="CHEBI:33019"/>
        <dbReference type="ChEBI" id="CHEBI:37565"/>
        <dbReference type="ChEBI" id="CHEBI:57746"/>
        <dbReference type="EC" id="4.6.1.2"/>
    </reaction>
</comment>
<dbReference type="Pfam" id="PF00211">
    <property type="entry name" value="Guanylate_cyc"/>
    <property type="match status" value="2"/>
</dbReference>
<sequence>MRNDEEDEKVMGEAVCMLAATEEEQEHAIGARAIAGSSGSQTPVANGSSSGYHPTTDMAHCHSANSPYASFFDRISTTWWNPQFSSTALETQYWKCSFPQLRDRFRSGLVYICLSCILWIVYLQIFNYANLIHWPDLACSCATDKGLAALKYRTNLSAKSNPKSIHMRYEVKLISITSFMISFGVLLFTLFSVHYQRFYMPASFLCVFVLCTVTLLIFSDKSGSFMSPIGDLATSFQVVLLIYTVVPLPLYLCILIGLLYSILFEMIATDSMSYADTLGVKLILHIGINLLGIHLFILTQVRQRKTFLRVGQSLLARKDLEMETQLKDHMIQSVMPKKVADELLKETSVRRSSANQDACLRTINDKNTESHLQDIREANASTGTLLAPNVRKFRPFTMNLMTNVSIIFADIAGFTKMSSNKSASELVNLLNDLFGRFDYLCGRCNLEKISTLGDCYYCVAGCPEPRADHARCCVEMGLAMIIAIQQFDEDRGQDVNMRVGIHTGKVLCGMVGMKRFKFDVFSNDVTLANEMESTGIAGCVHISEVTAKFLNNEYILEDGPDHAGMKTYFIAGRVRDTYGPINKTTSYSDSIRDTLSAGSQINHSHMSFRKRLTNKIKMMQTTSIPVERYCGNLKMKMLERKCESNSTQILHCSECLDKNANSKSPVIEKRRKSASLHALHPDDTKLFSIIDPLSGKTSHELLNGGSRHGSKSSGMQDSVSDTFSCAGPIETAISYHQNAPSLTRFDTDDRAFDERLAIVIQNADINFNRGFWMRNDWLNRWTLRFNEVSIEKRYRSHFSESIDRQWPSRDERHRNTLQTDNSDLQYNYSGAFIDVLVAGMLLVICATAVLISGILNTIFIIYFAISLIATVLIIIIVGIPLLRRHQTIFPFINLWTPRHVIGMVLILLPAGVALTVAPLCGDIVAQEYVCVSPNLLAQQILFSYIFLVALFAHCNFSQLSAWPKTAEALLVGVVFLWLTYICQYRIDSLVDKSSSNPNIGSRSCNGTVPVWASGRFGSPINLPEICVDVFLVVVLVAFLNYQFEAAFRMSFFGDIQAQRDTEQMQAVRDQADWLLTNIIPQHAIDSLKSSIRYSENHALTAVLFATITNWSEMYEETFEGGREFLRVLNEIIGDFDELLDRPDFSQVEKIKTIGPTYMAAAGLNPERRRSAQHPYEHLYQLMEFAIGLQQQLNYFNQDLLNFDFVCKIGYNIGPVTAGVIGTTKLYYDIWGDTVNIASRMYSTGVQNRIQVSQKTRDLLCDRYEFEYRDHIEVKGVDGGMDTYLLVGRKGEPPVNFTISTTF</sequence>
<keyword evidence="5 13" id="KW-0812">Transmembrane</keyword>
<gene>
    <name evidence="15" type="ORF">CJOHNSTONI_LOCUS6140</name>
</gene>
<feature type="transmembrane region" description="Helical" evidence="13">
    <location>
        <begin position="860"/>
        <end position="882"/>
    </location>
</feature>
<dbReference type="GO" id="GO:0005886">
    <property type="term" value="C:plasma membrane"/>
    <property type="evidence" value="ECO:0007669"/>
    <property type="project" value="TreeGrafter"/>
</dbReference>
<evidence type="ECO:0000256" key="1">
    <source>
        <dbReference type="ARBA" id="ARBA00001436"/>
    </source>
</evidence>
<dbReference type="GO" id="GO:0046872">
    <property type="term" value="F:metal ion binding"/>
    <property type="evidence" value="ECO:0007669"/>
    <property type="project" value="UniProtKB-KW"/>
</dbReference>
<feature type="transmembrane region" description="Helical" evidence="13">
    <location>
        <begin position="1020"/>
        <end position="1041"/>
    </location>
</feature>
<evidence type="ECO:0000256" key="7">
    <source>
        <dbReference type="ARBA" id="ARBA00022741"/>
    </source>
</evidence>
<evidence type="ECO:0000313" key="15">
    <source>
        <dbReference type="EMBL" id="CAG9536192.1"/>
    </source>
</evidence>
<evidence type="ECO:0000256" key="9">
    <source>
        <dbReference type="ARBA" id="ARBA00022842"/>
    </source>
</evidence>
<dbReference type="InterPro" id="IPR029787">
    <property type="entry name" value="Nucleotide_cyclase"/>
</dbReference>
<dbReference type="GO" id="GO:0007189">
    <property type="term" value="P:adenylate cyclase-activating G protein-coupled receptor signaling pathway"/>
    <property type="evidence" value="ECO:0007669"/>
    <property type="project" value="TreeGrafter"/>
</dbReference>
<keyword evidence="12" id="KW-0456">Lyase</keyword>
<feature type="transmembrane region" description="Helical" evidence="13">
    <location>
        <begin position="198"/>
        <end position="218"/>
    </location>
</feature>